<organism evidence="1 2">
    <name type="scientific">Drosophila pseudoobscura pseudoobscura</name>
    <name type="common">Fruit fly</name>
    <dbReference type="NCBI Taxonomy" id="46245"/>
    <lineage>
        <taxon>Eukaryota</taxon>
        <taxon>Metazoa</taxon>
        <taxon>Ecdysozoa</taxon>
        <taxon>Arthropoda</taxon>
        <taxon>Hexapoda</taxon>
        <taxon>Insecta</taxon>
        <taxon>Pterygota</taxon>
        <taxon>Neoptera</taxon>
        <taxon>Endopterygota</taxon>
        <taxon>Diptera</taxon>
        <taxon>Brachycera</taxon>
        <taxon>Muscomorpha</taxon>
        <taxon>Ephydroidea</taxon>
        <taxon>Drosophilidae</taxon>
        <taxon>Drosophila</taxon>
        <taxon>Sophophora</taxon>
    </lineage>
</organism>
<accession>A0A6I8WAG7</accession>
<dbReference type="KEGG" id="dpo:117184779"/>
<reference evidence="2" key="1">
    <citation type="submission" date="2025-08" db="UniProtKB">
        <authorList>
            <consortium name="RefSeq"/>
        </authorList>
    </citation>
    <scope>IDENTIFICATION</scope>
    <source>
        <strain evidence="2">MV-25-SWS-2005</strain>
        <tissue evidence="2">Whole body</tissue>
    </source>
</reference>
<name>A0A6I8WAG7_DROPS</name>
<dbReference type="RefSeq" id="XP_033239544.1">
    <property type="nucleotide sequence ID" value="XM_033383653.1"/>
</dbReference>
<sequence length="164" mass="19584">MPNRSPKPIGRRQVAVDTTLLLHWRWEREKVDGHFLSAFLPLFPRTLHSSCSMMMMMMRGQVHFIYYRRASTEQTFTKFLLKGYPPPRHTSLYIHIQRSRFVRFWRGHSWSPETKLFARFVLDQTHSMQELLGQIASEGYGIEEFLLLSPKNEVQLCTTKYYRL</sequence>
<keyword evidence="1" id="KW-1185">Reference proteome</keyword>
<proteinExistence type="predicted"/>
<dbReference type="Proteomes" id="UP000001819">
    <property type="component" value="Chromosome X"/>
</dbReference>
<protein>
    <submittedName>
        <fullName evidence="2">Uncharacterized protein</fullName>
    </submittedName>
</protein>
<dbReference type="InParanoid" id="A0A6I8WAG7"/>
<evidence type="ECO:0000313" key="2">
    <source>
        <dbReference type="RefSeq" id="XP_033239544.1"/>
    </source>
</evidence>
<gene>
    <name evidence="2" type="primary">LOC117184779</name>
</gene>
<dbReference type="AlphaFoldDB" id="A0A6I8WAG7"/>
<evidence type="ECO:0000313" key="1">
    <source>
        <dbReference type="Proteomes" id="UP000001819"/>
    </source>
</evidence>